<keyword evidence="2" id="KW-1133">Transmembrane helix</keyword>
<name>V5XAI4_MYCNE</name>
<feature type="compositionally biased region" description="Low complexity" evidence="1">
    <location>
        <begin position="506"/>
        <end position="537"/>
    </location>
</feature>
<proteinExistence type="predicted"/>
<dbReference type="Proteomes" id="UP000018763">
    <property type="component" value="Chromosome"/>
</dbReference>
<dbReference type="EMBL" id="CP006936">
    <property type="protein sequence ID" value="AHC25455.1"/>
    <property type="molecule type" value="Genomic_DNA"/>
</dbReference>
<evidence type="ECO:0000313" key="3">
    <source>
        <dbReference type="EMBL" id="AHC25455.1"/>
    </source>
</evidence>
<feature type="compositionally biased region" description="Polar residues" evidence="1">
    <location>
        <begin position="342"/>
        <end position="351"/>
    </location>
</feature>
<sequence>MASGRDFWSAPSTSTPLKKRLLIASVAMTGASVIAVTPVAQNLPALEIAQQRAVELVAFENPFAVLGATFSKAFENLNNRGTDISATLLPNLSAILGNEELQRELSVLLFRPETVAQQLQDRLAEHQATLQTGWEQSQAGWAAHNELLPGVLERANSELAAGNFTEAFAHINDWFIFGLGAAGWPLYPSFAVPGQVANDVGAPAIAAILDALLVGDTTLAGYPHAIMVPFVSAIFRFTDSLDEIRAAAQAGDVVTAISHTVNLPIKVLGAFLNGYSPSIAEDWNVFPGLLTPGGPIDSFLVQYPSLIANALKALTGQPAVESGAETLSKVSSTALAAEGDTVTLSVETGSGATPVESVSSGTEESATGGETAEPGTSVPTEEAGSAEETATDDAGAAVDPTTPAVSEETTAGDAAAGESADADTEADSKADAKADATTDAKADKADAKADKADSKSDKADKADKDAKADIRDAKADKADKDAKSDKADKADKADSKAAKADKADAKSGASDSKPSSSSAGSSSGSSSSSSSGSSSSD</sequence>
<evidence type="ECO:0000256" key="1">
    <source>
        <dbReference type="SAM" id="MobiDB-lite"/>
    </source>
</evidence>
<keyword evidence="2" id="KW-0472">Membrane</keyword>
<keyword evidence="2" id="KW-0812">Transmembrane</keyword>
<evidence type="ECO:0000313" key="4">
    <source>
        <dbReference type="Proteomes" id="UP000018763"/>
    </source>
</evidence>
<dbReference type="AlphaFoldDB" id="V5XAI4"/>
<evidence type="ECO:0008006" key="5">
    <source>
        <dbReference type="Google" id="ProtNLM"/>
    </source>
</evidence>
<keyword evidence="4" id="KW-1185">Reference proteome</keyword>
<feature type="region of interest" description="Disordered" evidence="1">
    <location>
        <begin position="341"/>
        <end position="537"/>
    </location>
</feature>
<gene>
    <name evidence="3" type="ORF">D174_13065</name>
</gene>
<evidence type="ECO:0000256" key="2">
    <source>
        <dbReference type="SAM" id="Phobius"/>
    </source>
</evidence>
<feature type="compositionally biased region" description="Basic and acidic residues" evidence="1">
    <location>
        <begin position="426"/>
        <end position="505"/>
    </location>
</feature>
<reference evidence="3 4" key="1">
    <citation type="journal article" date="2014" name="Genome Announc.">
        <title>Complete Genome Sequence of Sterol-Transforming Mycobacterium neoaurum Strain VKM Ac-1815D.</title>
        <authorList>
            <person name="Shtratnikova V.Y."/>
            <person name="Bragin E.Y."/>
            <person name="Dovbnya D.V."/>
            <person name="Pekov Y.A."/>
            <person name="Schelkunov M.I."/>
            <person name="Strizhov N."/>
            <person name="Ivashina T.V."/>
            <person name="Ashapkin V.V."/>
            <person name="Donova M.V."/>
        </authorList>
    </citation>
    <scope>NUCLEOTIDE SEQUENCE [LARGE SCALE GENOMIC DNA]</scope>
    <source>
        <strain evidence="3 4">VKM Ac-1815D</strain>
    </source>
</reference>
<feature type="transmembrane region" description="Helical" evidence="2">
    <location>
        <begin position="21"/>
        <end position="40"/>
    </location>
</feature>
<protein>
    <recommendedName>
        <fullName evidence="5">PE-PGRS family protein</fullName>
    </recommendedName>
</protein>
<accession>V5XAI4</accession>
<feature type="compositionally biased region" description="Low complexity" evidence="1">
    <location>
        <begin position="353"/>
        <end position="419"/>
    </location>
</feature>
<organism evidence="3 4">
    <name type="scientific">Mycolicibacterium neoaurum VKM Ac-1815D</name>
    <dbReference type="NCBI Taxonomy" id="700508"/>
    <lineage>
        <taxon>Bacteria</taxon>
        <taxon>Bacillati</taxon>
        <taxon>Actinomycetota</taxon>
        <taxon>Actinomycetes</taxon>
        <taxon>Mycobacteriales</taxon>
        <taxon>Mycobacteriaceae</taxon>
        <taxon>Mycolicibacterium</taxon>
    </lineage>
</organism>